<name>A0AAX6FWD3_IRIPA</name>
<organism evidence="2 3">
    <name type="scientific">Iris pallida</name>
    <name type="common">Sweet iris</name>
    <dbReference type="NCBI Taxonomy" id="29817"/>
    <lineage>
        <taxon>Eukaryota</taxon>
        <taxon>Viridiplantae</taxon>
        <taxon>Streptophyta</taxon>
        <taxon>Embryophyta</taxon>
        <taxon>Tracheophyta</taxon>
        <taxon>Spermatophyta</taxon>
        <taxon>Magnoliopsida</taxon>
        <taxon>Liliopsida</taxon>
        <taxon>Asparagales</taxon>
        <taxon>Iridaceae</taxon>
        <taxon>Iridoideae</taxon>
        <taxon>Irideae</taxon>
        <taxon>Iris</taxon>
    </lineage>
</organism>
<feature type="compositionally biased region" description="Pro residues" evidence="1">
    <location>
        <begin position="24"/>
        <end position="36"/>
    </location>
</feature>
<evidence type="ECO:0000313" key="2">
    <source>
        <dbReference type="EMBL" id="KAJ6820694.1"/>
    </source>
</evidence>
<dbReference type="AlphaFoldDB" id="A0AAX6FWD3"/>
<accession>A0AAX6FWD3</accession>
<feature type="compositionally biased region" description="Pro residues" evidence="1">
    <location>
        <begin position="107"/>
        <end position="122"/>
    </location>
</feature>
<comment type="caution">
    <text evidence="2">The sequence shown here is derived from an EMBL/GenBank/DDBJ whole genome shotgun (WGS) entry which is preliminary data.</text>
</comment>
<evidence type="ECO:0000313" key="3">
    <source>
        <dbReference type="Proteomes" id="UP001140949"/>
    </source>
</evidence>
<reference evidence="2" key="2">
    <citation type="submission" date="2023-04" db="EMBL/GenBank/DDBJ databases">
        <authorList>
            <person name="Bruccoleri R.E."/>
            <person name="Oakeley E.J."/>
            <person name="Faust A.-M."/>
            <person name="Dessus-Babus S."/>
            <person name="Altorfer M."/>
            <person name="Burckhardt D."/>
            <person name="Oertli M."/>
            <person name="Naumann U."/>
            <person name="Petersen F."/>
            <person name="Wong J."/>
        </authorList>
    </citation>
    <scope>NUCLEOTIDE SEQUENCE</scope>
    <source>
        <strain evidence="2">GSM-AAB239-AS_SAM_17_03QT</strain>
        <tissue evidence="2">Leaf</tissue>
    </source>
</reference>
<sequence>MWPISSSLKERLFRLSPFLNDNPSLPPLSPLPPADAPIPICSLPDDEQSPLAPPPKETNNNKEGESLSLKQQTLATTSTKTKKKRRRLMSAQLRISSSDADNQEEPTQPPPEPPKVPPPPPTTTTRKLPESILKPNFVQRDISGQHSKGKAIEVTLYDLVVTLADVERKYSRQPDTTYDHMSLLEIAKMRGFFDRPFS</sequence>
<protein>
    <submittedName>
        <fullName evidence="2">Leucine-rich repeat extensin-like protein 3</fullName>
    </submittedName>
</protein>
<proteinExistence type="predicted"/>
<reference evidence="2" key="1">
    <citation type="journal article" date="2023" name="GigaByte">
        <title>Genome assembly of the bearded iris, Iris pallida Lam.</title>
        <authorList>
            <person name="Bruccoleri R.E."/>
            <person name="Oakeley E.J."/>
            <person name="Faust A.M.E."/>
            <person name="Altorfer M."/>
            <person name="Dessus-Babus S."/>
            <person name="Burckhardt D."/>
            <person name="Oertli M."/>
            <person name="Naumann U."/>
            <person name="Petersen F."/>
            <person name="Wong J."/>
        </authorList>
    </citation>
    <scope>NUCLEOTIDE SEQUENCE</scope>
    <source>
        <strain evidence="2">GSM-AAB239-AS_SAM_17_03QT</strain>
    </source>
</reference>
<dbReference type="Proteomes" id="UP001140949">
    <property type="component" value="Unassembled WGS sequence"/>
</dbReference>
<feature type="compositionally biased region" description="Low complexity" evidence="1">
    <location>
        <begin position="66"/>
        <end position="79"/>
    </location>
</feature>
<evidence type="ECO:0000256" key="1">
    <source>
        <dbReference type="SAM" id="MobiDB-lite"/>
    </source>
</evidence>
<dbReference type="EMBL" id="JANAVB010025318">
    <property type="protein sequence ID" value="KAJ6820694.1"/>
    <property type="molecule type" value="Genomic_DNA"/>
</dbReference>
<gene>
    <name evidence="2" type="ORF">M6B38_395910</name>
</gene>
<feature type="region of interest" description="Disordered" evidence="1">
    <location>
        <begin position="17"/>
        <end position="132"/>
    </location>
</feature>
<keyword evidence="3" id="KW-1185">Reference proteome</keyword>